<evidence type="ECO:0008006" key="3">
    <source>
        <dbReference type="Google" id="ProtNLM"/>
    </source>
</evidence>
<proteinExistence type="predicted"/>
<dbReference type="Gene3D" id="3.80.10.10">
    <property type="entry name" value="Ribonuclease Inhibitor"/>
    <property type="match status" value="1"/>
</dbReference>
<sequence length="227" mass="24821">MHLTELNTECLPAPLLLPGQGEPALPVPELPAPAAGVPGAGPLDAAALRLAGRAAQGQLRAGRALRHLAVCWHSSRVKVCNVEDWMKSSFQRDLCREHESLVSHFLQRVCHTCPNLMSLTLSGCGHITDSDVVGVLRSCSRLRRLRLENCSRVTDALLQAAALHGRSLEEVRVDFCRNVTRSGLQALREGRPDLVLGAERSAGMIPDTRPEDRPQVRRALQKVLLFV</sequence>
<dbReference type="SMART" id="SM00367">
    <property type="entry name" value="LRR_CC"/>
    <property type="match status" value="3"/>
</dbReference>
<dbReference type="SUPFAM" id="SSF52047">
    <property type="entry name" value="RNI-like"/>
    <property type="match status" value="1"/>
</dbReference>
<name>A0ABD1K273_9TELE</name>
<dbReference type="InterPro" id="IPR032675">
    <property type="entry name" value="LRR_dom_sf"/>
</dbReference>
<protein>
    <recommendedName>
        <fullName evidence="3">F-box and leucine rich repeat protein 22</fullName>
    </recommendedName>
</protein>
<organism evidence="1 2">
    <name type="scientific">Coilia grayii</name>
    <name type="common">Gray's grenadier anchovy</name>
    <dbReference type="NCBI Taxonomy" id="363190"/>
    <lineage>
        <taxon>Eukaryota</taxon>
        <taxon>Metazoa</taxon>
        <taxon>Chordata</taxon>
        <taxon>Craniata</taxon>
        <taxon>Vertebrata</taxon>
        <taxon>Euteleostomi</taxon>
        <taxon>Actinopterygii</taxon>
        <taxon>Neopterygii</taxon>
        <taxon>Teleostei</taxon>
        <taxon>Clupei</taxon>
        <taxon>Clupeiformes</taxon>
        <taxon>Clupeoidei</taxon>
        <taxon>Engraulidae</taxon>
        <taxon>Coilinae</taxon>
        <taxon>Coilia</taxon>
    </lineage>
</organism>
<evidence type="ECO:0000313" key="2">
    <source>
        <dbReference type="Proteomes" id="UP001591681"/>
    </source>
</evidence>
<accession>A0ABD1K273</accession>
<dbReference type="AlphaFoldDB" id="A0ABD1K273"/>
<evidence type="ECO:0000313" key="1">
    <source>
        <dbReference type="EMBL" id="KAL2093232.1"/>
    </source>
</evidence>
<comment type="caution">
    <text evidence="1">The sequence shown here is derived from an EMBL/GenBank/DDBJ whole genome shotgun (WGS) entry which is preliminary data.</text>
</comment>
<dbReference type="InterPro" id="IPR006553">
    <property type="entry name" value="Leu-rich_rpt_Cys-con_subtyp"/>
</dbReference>
<dbReference type="PANTHER" id="PTHR13318">
    <property type="entry name" value="PARTNER OF PAIRED, ISOFORM B-RELATED"/>
    <property type="match status" value="1"/>
</dbReference>
<dbReference type="PANTHER" id="PTHR13318:SF247">
    <property type="entry name" value="GH16156P"/>
    <property type="match status" value="1"/>
</dbReference>
<dbReference type="EMBL" id="JBHFQA010000009">
    <property type="protein sequence ID" value="KAL2093232.1"/>
    <property type="molecule type" value="Genomic_DNA"/>
</dbReference>
<dbReference type="Proteomes" id="UP001591681">
    <property type="component" value="Unassembled WGS sequence"/>
</dbReference>
<reference evidence="1 2" key="1">
    <citation type="submission" date="2024-09" db="EMBL/GenBank/DDBJ databases">
        <title>A chromosome-level genome assembly of Gray's grenadier anchovy, Coilia grayii.</title>
        <authorList>
            <person name="Fu Z."/>
        </authorList>
    </citation>
    <scope>NUCLEOTIDE SEQUENCE [LARGE SCALE GENOMIC DNA]</scope>
    <source>
        <strain evidence="1">G4</strain>
        <tissue evidence="1">Muscle</tissue>
    </source>
</reference>
<keyword evidence="2" id="KW-1185">Reference proteome</keyword>
<gene>
    <name evidence="1" type="ORF">ACEWY4_010544</name>
</gene>